<feature type="region of interest" description="Disordered" evidence="17">
    <location>
        <begin position="224"/>
        <end position="271"/>
    </location>
</feature>
<organism evidence="19">
    <name type="scientific">Anatid alphaherpesvirus 2</name>
    <dbReference type="NCBI Taxonomy" id="3080522"/>
    <lineage>
        <taxon>Viruses</taxon>
        <taxon>Duplodnaviria</taxon>
        <taxon>Heunggongvirae</taxon>
        <taxon>Peploviricota</taxon>
        <taxon>Herviviricetes</taxon>
        <taxon>Herpesvirales</taxon>
        <taxon>Orthoherpesviridae</taxon>
        <taxon>Alphaherpesvirinae</taxon>
    </lineage>
</organism>
<evidence type="ECO:0000256" key="3">
    <source>
        <dbReference type="ARBA" id="ARBA00004381"/>
    </source>
</evidence>
<feature type="transmembrane region" description="Helical" evidence="18">
    <location>
        <begin position="276"/>
        <end position="300"/>
    </location>
</feature>
<comment type="function">
    <text evidence="16">In epithelial cells, the heterodimer gE/gI is required for the cell-to-cell spread of the virus, by sorting nascent virions to cell junctions. Once the virus reaches the cell junctions, virus particles can spread to adjacent cells extremely rapidly through interactions with cellular receptors that accumulate at these junctions. Implicated in basolateral spread in polarized cells. In neuronal cells, gE/gI is essential for the anterograde spread of the infection throughout the host nervous system. Together with US9, the heterodimer gE/gI is involved in the sorting and transport of viral structural components toward axon tips.</text>
</comment>
<evidence type="ECO:0000256" key="8">
    <source>
        <dbReference type="ARBA" id="ARBA00022692"/>
    </source>
</evidence>
<evidence type="ECO:0000256" key="11">
    <source>
        <dbReference type="ARBA" id="ARBA00022870"/>
    </source>
</evidence>
<dbReference type="EMBL" id="OR540300">
    <property type="protein sequence ID" value="WOL23361.1"/>
    <property type="molecule type" value="Genomic_DNA"/>
</dbReference>
<reference evidence="19" key="1">
    <citation type="submission" date="2024-06" db="EMBL/GenBank/DDBJ databases">
        <title>Multidecadal high mortality disease events in Australian domestic geese associated with an alphaherpesvirus, designated Anatid alphaherpesvirus 2.</title>
        <authorList>
            <person name="Kelly-Bosma M."/>
            <person name="Neave M.J."/>
        </authorList>
    </citation>
    <scope>NUCLEOTIDE SEQUENCE</scope>
    <source>
        <strain evidence="19">ACDP 22-00165</strain>
    </source>
</reference>
<evidence type="ECO:0000256" key="6">
    <source>
        <dbReference type="ARBA" id="ARBA00013983"/>
    </source>
</evidence>
<feature type="compositionally biased region" description="Low complexity" evidence="17">
    <location>
        <begin position="228"/>
        <end position="240"/>
    </location>
</feature>
<evidence type="ECO:0000256" key="1">
    <source>
        <dbReference type="ARBA" id="ARBA00004136"/>
    </source>
</evidence>
<keyword evidence="13" id="KW-1031">Host cell junction</keyword>
<dbReference type="GO" id="GO:0019031">
    <property type="term" value="C:viral envelope"/>
    <property type="evidence" value="ECO:0007669"/>
    <property type="project" value="UniProtKB-KW"/>
</dbReference>
<evidence type="ECO:0000256" key="12">
    <source>
        <dbReference type="ARBA" id="ARBA00022879"/>
    </source>
</evidence>
<evidence type="ECO:0000256" key="9">
    <source>
        <dbReference type="ARBA" id="ARBA00022812"/>
    </source>
</evidence>
<keyword evidence="7" id="KW-1032">Host cell membrane</keyword>
<sequence length="376" mass="40587">MATNGNPSAITPMAACTLLLVALIGNASGVIYNGRAVSLLTDQSLVVAFAGADSTVSVNGRILFLGTQIPHAMYGGEAELIVFDVMRGCYSVLYVIRYIDCPILGAMTFRGCRHAMIHRMKHSRVSSRFLSGNLITIEHPAPIDTGIYYLRVTLNDSRVSDVFKATVVIEPTDNSTVNHHGYHQPDLECVDFNNTEDETAFTRFLSKYRGSIPWSGVLNETLDDGTAAEETTTSASTTSARKPTEAPLPENVTRGATTTPIPVSPSVPTPSRRHPVVMIVAAVVLVILAAGLLISLFRRFGLCRRCKRRRIYNEDGSRGSASASNSNIAINGRYLQGVAARNAAKNMDVDAELMEKLRKKLESINESSPKPGGSAA</sequence>
<keyword evidence="14 18" id="KW-0472">Membrane</keyword>
<accession>A0AAU0K6S6</accession>
<comment type="subcellular location">
    <subcellularLocation>
        <location evidence="1">Host Golgi apparatus</location>
    </subcellularLocation>
    <subcellularLocation>
        <location evidence="2">Host cell junction</location>
    </subcellularLocation>
    <subcellularLocation>
        <location evidence="4">Host cell membrane</location>
        <topology evidence="4">Single-pass type I membrane protein</topology>
    </subcellularLocation>
    <subcellularLocation>
        <location evidence="3">Virion membrane</location>
        <topology evidence="3">Single-pass membrane protein</topology>
    </subcellularLocation>
</comment>
<dbReference type="GO" id="GO:0043657">
    <property type="term" value="C:host cell"/>
    <property type="evidence" value="ECO:0007669"/>
    <property type="project" value="InterPro"/>
</dbReference>
<evidence type="ECO:0000256" key="5">
    <source>
        <dbReference type="ARBA" id="ARBA00005825"/>
    </source>
</evidence>
<keyword evidence="18" id="KW-1133">Transmembrane helix</keyword>
<evidence type="ECO:0000256" key="16">
    <source>
        <dbReference type="ARBA" id="ARBA00025134"/>
    </source>
</evidence>
<evidence type="ECO:0000256" key="10">
    <source>
        <dbReference type="ARBA" id="ARBA00022844"/>
    </source>
</evidence>
<dbReference type="GO" id="GO:0044156">
    <property type="term" value="C:host cell junction"/>
    <property type="evidence" value="ECO:0007669"/>
    <property type="project" value="UniProtKB-SubCell"/>
</dbReference>
<evidence type="ECO:0000256" key="13">
    <source>
        <dbReference type="ARBA" id="ARBA00023081"/>
    </source>
</evidence>
<dbReference type="GO" id="GO:0044177">
    <property type="term" value="C:host cell Golgi apparatus"/>
    <property type="evidence" value="ECO:0007669"/>
    <property type="project" value="UniProtKB-SubCell"/>
</dbReference>
<evidence type="ECO:0000313" key="19">
    <source>
        <dbReference type="EMBL" id="WOL23361.1"/>
    </source>
</evidence>
<evidence type="ECO:0000256" key="2">
    <source>
        <dbReference type="ARBA" id="ARBA00004315"/>
    </source>
</evidence>
<keyword evidence="15" id="KW-0325">Glycoprotein</keyword>
<comment type="similarity">
    <text evidence="5">Belongs to the alphaherpesvirinae glycoprotein I family.</text>
</comment>
<evidence type="ECO:0000256" key="15">
    <source>
        <dbReference type="ARBA" id="ARBA00023180"/>
    </source>
</evidence>
<dbReference type="Pfam" id="PF01688">
    <property type="entry name" value="Herpes_gI"/>
    <property type="match status" value="1"/>
</dbReference>
<evidence type="ECO:0000256" key="18">
    <source>
        <dbReference type="SAM" id="Phobius"/>
    </source>
</evidence>
<keyword evidence="8 18" id="KW-0812">Transmembrane</keyword>
<evidence type="ECO:0000256" key="17">
    <source>
        <dbReference type="SAM" id="MobiDB-lite"/>
    </source>
</evidence>
<evidence type="ECO:0000256" key="4">
    <source>
        <dbReference type="ARBA" id="ARBA00004402"/>
    </source>
</evidence>
<dbReference type="InterPro" id="IPR002874">
    <property type="entry name" value="Herpes_gI"/>
</dbReference>
<name>A0AAU0K6S6_9ALPH</name>
<evidence type="ECO:0000256" key="7">
    <source>
        <dbReference type="ARBA" id="ARBA00022511"/>
    </source>
</evidence>
<proteinExistence type="inferred from homology"/>
<keyword evidence="10" id="KW-0946">Virion</keyword>
<keyword evidence="9" id="KW-1040">Host Golgi apparatus</keyword>
<keyword evidence="11" id="KW-1043">Host membrane</keyword>
<dbReference type="GO" id="GO:0055036">
    <property type="term" value="C:virion membrane"/>
    <property type="evidence" value="ECO:0007669"/>
    <property type="project" value="UniProtKB-SubCell"/>
</dbReference>
<keyword evidence="12" id="KW-0261">Viral envelope protein</keyword>
<evidence type="ECO:0000256" key="14">
    <source>
        <dbReference type="ARBA" id="ARBA00023136"/>
    </source>
</evidence>
<protein>
    <recommendedName>
        <fullName evidence="6">Envelope glycoprotein I</fullName>
    </recommendedName>
</protein>